<dbReference type="CDD" id="cd23963">
    <property type="entry name" value="GT29_ST8SIA"/>
    <property type="match status" value="1"/>
</dbReference>
<dbReference type="Gene3D" id="3.90.1480.20">
    <property type="entry name" value="Glycosyl transferase family 29"/>
    <property type="match status" value="1"/>
</dbReference>
<dbReference type="Pfam" id="PF00777">
    <property type="entry name" value="Glyco_transf_29"/>
    <property type="match status" value="1"/>
</dbReference>
<keyword evidence="10" id="KW-0325">Glycoprotein</keyword>
<evidence type="ECO:0000313" key="11">
    <source>
        <dbReference type="EMBL" id="KAJ8047960.1"/>
    </source>
</evidence>
<keyword evidence="4" id="KW-0808">Transferase</keyword>
<comment type="caution">
    <text evidence="11">The sequence shown here is derived from an EMBL/GenBank/DDBJ whole genome shotgun (WGS) entry which is preliminary data.</text>
</comment>
<keyword evidence="8" id="KW-0333">Golgi apparatus</keyword>
<evidence type="ECO:0000313" key="12">
    <source>
        <dbReference type="Proteomes" id="UP001152320"/>
    </source>
</evidence>
<evidence type="ECO:0000256" key="10">
    <source>
        <dbReference type="ARBA" id="ARBA00023180"/>
    </source>
</evidence>
<dbReference type="GO" id="GO:0009311">
    <property type="term" value="P:oligosaccharide metabolic process"/>
    <property type="evidence" value="ECO:0007669"/>
    <property type="project" value="TreeGrafter"/>
</dbReference>
<evidence type="ECO:0000256" key="8">
    <source>
        <dbReference type="ARBA" id="ARBA00023034"/>
    </source>
</evidence>
<dbReference type="InterPro" id="IPR038578">
    <property type="entry name" value="GT29-like_sf"/>
</dbReference>
<reference evidence="11" key="1">
    <citation type="submission" date="2021-10" db="EMBL/GenBank/DDBJ databases">
        <title>Tropical sea cucumber genome reveals ecological adaptation and Cuvierian tubules defense mechanism.</title>
        <authorList>
            <person name="Chen T."/>
        </authorList>
    </citation>
    <scope>NUCLEOTIDE SEQUENCE</scope>
    <source>
        <strain evidence="11">Nanhai2018</strain>
        <tissue evidence="11">Muscle</tissue>
    </source>
</reference>
<dbReference type="InterPro" id="IPR050943">
    <property type="entry name" value="Glycosyltr_29_Sialyltrsf"/>
</dbReference>
<keyword evidence="3" id="KW-0328">Glycosyltransferase</keyword>
<keyword evidence="7" id="KW-1133">Transmembrane helix</keyword>
<dbReference type="PANTHER" id="PTHR11987:SF52">
    <property type="entry name" value="CMP-N-ACETYLNEURAMINATE-POLY-ALPHA-2, 8-SIALYLTRANSFERASE-LIKE ISOFORM X1"/>
    <property type="match status" value="1"/>
</dbReference>
<accession>A0A9Q1CNL2</accession>
<keyword evidence="9" id="KW-0472">Membrane</keyword>
<evidence type="ECO:0000256" key="9">
    <source>
        <dbReference type="ARBA" id="ARBA00023136"/>
    </source>
</evidence>
<evidence type="ECO:0000256" key="7">
    <source>
        <dbReference type="ARBA" id="ARBA00022989"/>
    </source>
</evidence>
<dbReference type="Proteomes" id="UP001152320">
    <property type="component" value="Chromosome 1"/>
</dbReference>
<evidence type="ECO:0000256" key="6">
    <source>
        <dbReference type="ARBA" id="ARBA00022968"/>
    </source>
</evidence>
<gene>
    <name evidence="11" type="ORF">HOLleu_00091</name>
</gene>
<dbReference type="EMBL" id="JAIZAY010000001">
    <property type="protein sequence ID" value="KAJ8047960.1"/>
    <property type="molecule type" value="Genomic_DNA"/>
</dbReference>
<dbReference type="OrthoDB" id="10264956at2759"/>
<keyword evidence="12" id="KW-1185">Reference proteome</keyword>
<comment type="similarity">
    <text evidence="2">Belongs to the glycosyltransferase 29 family.</text>
</comment>
<evidence type="ECO:0000256" key="4">
    <source>
        <dbReference type="ARBA" id="ARBA00022679"/>
    </source>
</evidence>
<dbReference type="GO" id="GO:0000139">
    <property type="term" value="C:Golgi membrane"/>
    <property type="evidence" value="ECO:0007669"/>
    <property type="project" value="UniProtKB-SubCell"/>
</dbReference>
<sequence>MKIGQKSLFIFCCCLGIASLIAYSLNLNKISVYHGDKFMLRVRTGSSFSTSTPSKFKDILGRLNVTFSSFQTTTNITIKVNVSKMCEKICDRDLLTCVNPDVAIVVYDNTSPDRMTFKQSFSSFPATINTTEGGKNETHVWSQKRKYCPITDLDPSFQIVRMQNSCAIIGNSGILLNSSCGTEINSHDFVLRANLAKLEGYTEDVGNKTSLMFINGETLRHLYSKLFAKRTNNQSKSNFEDLMNYTRTLNDGIIWFGKNTQESGYGDKLAKIAKFLRDKRKVRFGFSMYGVGKPISTIWKSKRYPSSGLIMLTIAESFCKNINLYGFYPYQHDSNGSRILHHYYEPNLLDFHTKNHDFEREHQLLRSLHQNGRLRLILKPCKNGF</sequence>
<name>A0A9Q1CNL2_HOLLE</name>
<dbReference type="GO" id="GO:0006491">
    <property type="term" value="P:N-glycan processing"/>
    <property type="evidence" value="ECO:0007669"/>
    <property type="project" value="TreeGrafter"/>
</dbReference>
<evidence type="ECO:0000256" key="2">
    <source>
        <dbReference type="ARBA" id="ARBA00006003"/>
    </source>
</evidence>
<keyword evidence="6" id="KW-0735">Signal-anchor</keyword>
<proteinExistence type="inferred from homology"/>
<keyword evidence="5" id="KW-0812">Transmembrane</keyword>
<dbReference type="InterPro" id="IPR001675">
    <property type="entry name" value="Glyco_trans_29"/>
</dbReference>
<dbReference type="PANTHER" id="PTHR11987">
    <property type="entry name" value="ALPHA-2,8-SIALYLTRANSFERASE"/>
    <property type="match status" value="1"/>
</dbReference>
<evidence type="ECO:0000256" key="1">
    <source>
        <dbReference type="ARBA" id="ARBA00004323"/>
    </source>
</evidence>
<comment type="subcellular location">
    <subcellularLocation>
        <location evidence="1">Golgi apparatus membrane</location>
        <topology evidence="1">Single-pass type II membrane protein</topology>
    </subcellularLocation>
</comment>
<dbReference type="GO" id="GO:0003828">
    <property type="term" value="F:alpha-N-acetylneuraminate alpha-2,8-sialyltransferase activity"/>
    <property type="evidence" value="ECO:0007669"/>
    <property type="project" value="TreeGrafter"/>
</dbReference>
<evidence type="ECO:0000256" key="3">
    <source>
        <dbReference type="ARBA" id="ARBA00022676"/>
    </source>
</evidence>
<protein>
    <submittedName>
        <fullName evidence="11">Alpha-2,8-sialyltransferase 8B</fullName>
    </submittedName>
</protein>
<organism evidence="11 12">
    <name type="scientific">Holothuria leucospilota</name>
    <name type="common">Black long sea cucumber</name>
    <name type="synonym">Mertensiothuria leucospilota</name>
    <dbReference type="NCBI Taxonomy" id="206669"/>
    <lineage>
        <taxon>Eukaryota</taxon>
        <taxon>Metazoa</taxon>
        <taxon>Echinodermata</taxon>
        <taxon>Eleutherozoa</taxon>
        <taxon>Echinozoa</taxon>
        <taxon>Holothuroidea</taxon>
        <taxon>Aspidochirotacea</taxon>
        <taxon>Aspidochirotida</taxon>
        <taxon>Holothuriidae</taxon>
        <taxon>Holothuria</taxon>
    </lineage>
</organism>
<dbReference type="AlphaFoldDB" id="A0A9Q1CNL2"/>
<evidence type="ECO:0000256" key="5">
    <source>
        <dbReference type="ARBA" id="ARBA00022692"/>
    </source>
</evidence>